<feature type="binding site" evidence="7">
    <location>
        <position position="121"/>
    </location>
    <ligand>
        <name>L-glutamine</name>
        <dbReference type="ChEBI" id="CHEBI:58359"/>
    </ligand>
</feature>
<feature type="binding site" evidence="7">
    <location>
        <position position="397"/>
    </location>
    <ligand>
        <name>ATP</name>
        <dbReference type="ChEBI" id="CHEBI:30616"/>
    </ligand>
</feature>
<name>A0A388SBC6_9BURK</name>
<dbReference type="Pfam" id="PF02540">
    <property type="entry name" value="NAD_synthase"/>
    <property type="match status" value="1"/>
</dbReference>
<dbReference type="PROSITE" id="PS50263">
    <property type="entry name" value="CN_HYDROLASE"/>
    <property type="match status" value="1"/>
</dbReference>
<evidence type="ECO:0000256" key="5">
    <source>
        <dbReference type="ARBA" id="ARBA00022840"/>
    </source>
</evidence>
<accession>A0A388SBC6</accession>
<comment type="caution">
    <text evidence="11">The sequence shown here is derived from an EMBL/GenBank/DDBJ whole genome shotgun (WGS) entry which is preliminary data.</text>
</comment>
<sequence>MEMQAKVVFAQINPMVGDIAGNAAKILTEAREAAASGASVFVTPELSICGYPPEDWVSRKEFLASCGDAVRKLASDLRDLTDLAVIVGTPVQKDGRTYNAAALIRNGAVEAFYLKHHLPEYGVFDEPRLFAPGEGALVFTAGGVRFGILICEDGWYPDPAAEARAAGAEVLLSINASPFSVGKADERLKTARNCLTSTGLPAVYVNMVGGQDELVFDGGSFVLNGDGTVISRLPEFREACGEAVFAPGGRILSDAAPSEPLEEDESVYRALMLAVQDYVGKNRFPGVILGLSGGVDSALTLAIAADALGPDRVRAVMMPTEYTADISLEDAEKLARTLGVRYDVIAISSVFNQYMTMLNPYFEGRPWDVTEENLQARIRGMILMALSNKTGALVLTTGNKSESAVGYSTLYGDLAGGFALIRDVLKTRVYRLCAWRNRQEPVIPERILTRAPSAELREGQKDEDSLPPYAVLDRIIESYVEKRMAPGDIARLDGMNPETVKRIITMIHRSEYKRRQSPTGPRISPVGFGRDWRYPITGKVNF</sequence>
<dbReference type="PIRSF" id="PIRSF006630">
    <property type="entry name" value="NADS_GAT"/>
    <property type="match status" value="1"/>
</dbReference>
<feature type="binding site" evidence="7">
    <location>
        <position position="177"/>
    </location>
    <ligand>
        <name>L-glutamine</name>
        <dbReference type="ChEBI" id="CHEBI:58359"/>
    </ligand>
</feature>
<feature type="binding site" evidence="7">
    <location>
        <position position="402"/>
    </location>
    <ligand>
        <name>deamido-NAD(+)</name>
        <dbReference type="ChEBI" id="CHEBI:58437"/>
        <note>ligand shared between two neighboring subunits</note>
    </ligand>
</feature>
<dbReference type="GO" id="GO:0009435">
    <property type="term" value="P:NAD+ biosynthetic process"/>
    <property type="evidence" value="ECO:0007669"/>
    <property type="project" value="UniProtKB-UniRule"/>
</dbReference>
<dbReference type="FunFam" id="3.40.50.620:FF:000106">
    <property type="entry name" value="Glutamine-dependent NAD(+) synthetase"/>
    <property type="match status" value="1"/>
</dbReference>
<dbReference type="InterPro" id="IPR022310">
    <property type="entry name" value="NAD/GMP_synthase"/>
</dbReference>
<feature type="active site" description="For glutaminase activity" evidence="7">
    <location>
        <position position="115"/>
    </location>
</feature>
<keyword evidence="5 7" id="KW-0067">ATP-binding</keyword>
<keyword evidence="3 7" id="KW-0436">Ligase</keyword>
<evidence type="ECO:0000256" key="6">
    <source>
        <dbReference type="ARBA" id="ARBA00023027"/>
    </source>
</evidence>
<dbReference type="GO" id="GO:0003952">
    <property type="term" value="F:NAD+ synthase (glutamine-hydrolyzing) activity"/>
    <property type="evidence" value="ECO:0007669"/>
    <property type="project" value="UniProtKB-UniRule"/>
</dbReference>
<dbReference type="GO" id="GO:0008795">
    <property type="term" value="F:NAD+ synthase activity"/>
    <property type="evidence" value="ECO:0007669"/>
    <property type="project" value="UniProtKB-UniRule"/>
</dbReference>
<gene>
    <name evidence="7" type="primary">nadE</name>
    <name evidence="11" type="ORF">MESMUL_09710</name>
</gene>
<evidence type="ECO:0000256" key="2">
    <source>
        <dbReference type="ARBA" id="ARBA00007145"/>
    </source>
</evidence>
<keyword evidence="6 7" id="KW-0520">NAD</keyword>
<dbReference type="Gene3D" id="3.60.110.10">
    <property type="entry name" value="Carbon-nitrogen hydrolase"/>
    <property type="match status" value="1"/>
</dbReference>
<dbReference type="PANTHER" id="PTHR23090">
    <property type="entry name" value="NH 3 /GLUTAMINE-DEPENDENT NAD + SYNTHETASE"/>
    <property type="match status" value="1"/>
</dbReference>
<reference evidence="11 12" key="1">
    <citation type="journal article" date="2018" name="Int. J. Syst. Evol. Microbiol.">
        <title>Mesosutterella multiformis gen. nov., sp. nov., a member of the family Sutterellaceae and Sutterella megalosphaeroides sp. nov., isolated from human faeces.</title>
        <authorList>
            <person name="Sakamoto M."/>
            <person name="Ikeyama N."/>
            <person name="Kunihiro T."/>
            <person name="Iino T."/>
            <person name="Yuki M."/>
            <person name="Ohkuma M."/>
        </authorList>
    </citation>
    <scope>NUCLEOTIDE SEQUENCE [LARGE SCALE GENOMIC DNA]</scope>
    <source>
        <strain evidence="11 12">4NBBH2</strain>
    </source>
</reference>
<dbReference type="Pfam" id="PF00795">
    <property type="entry name" value="CN_hydrolase"/>
    <property type="match status" value="1"/>
</dbReference>
<comment type="pathway">
    <text evidence="1 7 8">Cofactor biosynthesis; NAD(+) biosynthesis; NAD(+) from deamido-NAD(+) (L-Gln route): step 1/1.</text>
</comment>
<evidence type="ECO:0000256" key="9">
    <source>
        <dbReference type="RuleBase" id="RU003811"/>
    </source>
</evidence>
<dbReference type="Proteomes" id="UP000266091">
    <property type="component" value="Unassembled WGS sequence"/>
</dbReference>
<dbReference type="SUPFAM" id="SSF56317">
    <property type="entry name" value="Carbon-nitrogen hydrolase"/>
    <property type="match status" value="1"/>
</dbReference>
<comment type="caution">
    <text evidence="7">Lacks conserved residue(s) required for the propagation of feature annotation.</text>
</comment>
<feature type="binding site" evidence="7">
    <location>
        <begin position="290"/>
        <end position="297"/>
    </location>
    <ligand>
        <name>ATP</name>
        <dbReference type="ChEBI" id="CHEBI:30616"/>
    </ligand>
</feature>
<dbReference type="HAMAP" id="MF_02090">
    <property type="entry name" value="NadE_glutamine_dep"/>
    <property type="match status" value="1"/>
</dbReference>
<dbReference type="EC" id="6.3.5.1" evidence="7 8"/>
<dbReference type="Gene3D" id="3.40.50.620">
    <property type="entry name" value="HUPs"/>
    <property type="match status" value="1"/>
</dbReference>
<comment type="function">
    <text evidence="7">Catalyzes the ATP-dependent amidation of deamido-NAD to form NAD. Uses L-glutamine as a nitrogen source.</text>
</comment>
<feature type="active site" description="Proton acceptor; for glutaminase activity" evidence="7">
    <location>
        <position position="45"/>
    </location>
</feature>
<keyword evidence="4 7" id="KW-0547">Nucleotide-binding</keyword>
<protein>
    <recommendedName>
        <fullName evidence="7 8">Glutamine-dependent NAD(+) synthetase</fullName>
        <ecNumber evidence="7 8">6.3.5.1</ecNumber>
    </recommendedName>
    <alternativeName>
        <fullName evidence="7 8">NAD(+) synthase [glutamine-hydrolyzing]</fullName>
    </alternativeName>
</protein>
<feature type="binding site" evidence="7">
    <location>
        <position position="373"/>
    </location>
    <ligand>
        <name>deamido-NAD(+)</name>
        <dbReference type="ChEBI" id="CHEBI:58437"/>
        <note>ligand shared between two neighboring subunits</note>
    </ligand>
</feature>
<evidence type="ECO:0000313" key="12">
    <source>
        <dbReference type="Proteomes" id="UP000266091"/>
    </source>
</evidence>
<evidence type="ECO:0000256" key="4">
    <source>
        <dbReference type="ARBA" id="ARBA00022741"/>
    </source>
</evidence>
<feature type="domain" description="CN hydrolase" evidence="10">
    <location>
        <begin position="5"/>
        <end position="257"/>
    </location>
</feature>
<keyword evidence="12" id="KW-1185">Reference proteome</keyword>
<feature type="binding site" evidence="7">
    <location>
        <position position="513"/>
    </location>
    <ligand>
        <name>deamido-NAD(+)</name>
        <dbReference type="ChEBI" id="CHEBI:58437"/>
        <note>ligand shared between two neighboring subunits</note>
    </ligand>
</feature>
<evidence type="ECO:0000313" key="11">
    <source>
        <dbReference type="EMBL" id="GBO93617.1"/>
    </source>
</evidence>
<dbReference type="GO" id="GO:0005737">
    <property type="term" value="C:cytoplasm"/>
    <property type="evidence" value="ECO:0007669"/>
    <property type="project" value="InterPro"/>
</dbReference>
<evidence type="ECO:0000256" key="1">
    <source>
        <dbReference type="ARBA" id="ARBA00005188"/>
    </source>
</evidence>
<organism evidence="11 12">
    <name type="scientific">Mesosutterella multiformis</name>
    <dbReference type="NCBI Taxonomy" id="2259133"/>
    <lineage>
        <taxon>Bacteria</taxon>
        <taxon>Pseudomonadati</taxon>
        <taxon>Pseudomonadota</taxon>
        <taxon>Betaproteobacteria</taxon>
        <taxon>Burkholderiales</taxon>
        <taxon>Sutterellaceae</taxon>
        <taxon>Mesosutterella</taxon>
    </lineage>
</organism>
<dbReference type="SUPFAM" id="SSF52402">
    <property type="entry name" value="Adenine nucleotide alpha hydrolases-like"/>
    <property type="match status" value="1"/>
</dbReference>
<dbReference type="GO" id="GO:0004359">
    <property type="term" value="F:glutaminase activity"/>
    <property type="evidence" value="ECO:0007669"/>
    <property type="project" value="InterPro"/>
</dbReference>
<dbReference type="EMBL" id="BGZJ01000001">
    <property type="protein sequence ID" value="GBO93617.1"/>
    <property type="molecule type" value="Genomic_DNA"/>
</dbReference>
<dbReference type="CDD" id="cd07570">
    <property type="entry name" value="GAT_Gln-NAD-synth"/>
    <property type="match status" value="1"/>
</dbReference>
<comment type="similarity">
    <text evidence="2 7 8">In the C-terminal section; belongs to the NAD synthetase family.</text>
</comment>
<evidence type="ECO:0000259" key="10">
    <source>
        <dbReference type="PROSITE" id="PS50263"/>
    </source>
</evidence>
<dbReference type="UniPathway" id="UPA00253">
    <property type="reaction ID" value="UER00334"/>
</dbReference>
<dbReference type="InterPro" id="IPR003694">
    <property type="entry name" value="NAD_synthase"/>
</dbReference>
<evidence type="ECO:0000256" key="3">
    <source>
        <dbReference type="ARBA" id="ARBA00022598"/>
    </source>
</evidence>
<dbReference type="AlphaFoldDB" id="A0A388SBC6"/>
<dbReference type="InterPro" id="IPR003010">
    <property type="entry name" value="C-N_Hydrolase"/>
</dbReference>
<dbReference type="OrthoDB" id="8817375at2"/>
<dbReference type="InterPro" id="IPR014445">
    <property type="entry name" value="Gln-dep_NAD_synthase"/>
</dbReference>
<feature type="active site" description="Nucleophile; for glutaminase activity" evidence="7">
    <location>
        <position position="151"/>
    </location>
</feature>
<dbReference type="InterPro" id="IPR036526">
    <property type="entry name" value="C-N_Hydrolase_sf"/>
</dbReference>
<dbReference type="CDD" id="cd00553">
    <property type="entry name" value="NAD_synthase"/>
    <property type="match status" value="1"/>
</dbReference>
<dbReference type="NCBIfam" id="NF010588">
    <property type="entry name" value="PRK13981.1"/>
    <property type="match status" value="1"/>
</dbReference>
<feature type="binding site" evidence="7">
    <location>
        <position position="183"/>
    </location>
    <ligand>
        <name>L-glutamine</name>
        <dbReference type="ChEBI" id="CHEBI:58359"/>
    </ligand>
</feature>
<dbReference type="NCBIfam" id="TIGR00552">
    <property type="entry name" value="nadE"/>
    <property type="match status" value="1"/>
</dbReference>
<dbReference type="GO" id="GO:0005524">
    <property type="term" value="F:ATP binding"/>
    <property type="evidence" value="ECO:0007669"/>
    <property type="project" value="UniProtKB-UniRule"/>
</dbReference>
<dbReference type="InterPro" id="IPR014729">
    <property type="entry name" value="Rossmann-like_a/b/a_fold"/>
</dbReference>
<comment type="catalytic activity">
    <reaction evidence="7 8">
        <text>deamido-NAD(+) + L-glutamine + ATP + H2O = L-glutamate + AMP + diphosphate + NAD(+) + H(+)</text>
        <dbReference type="Rhea" id="RHEA:24384"/>
        <dbReference type="ChEBI" id="CHEBI:15377"/>
        <dbReference type="ChEBI" id="CHEBI:15378"/>
        <dbReference type="ChEBI" id="CHEBI:29985"/>
        <dbReference type="ChEBI" id="CHEBI:30616"/>
        <dbReference type="ChEBI" id="CHEBI:33019"/>
        <dbReference type="ChEBI" id="CHEBI:57540"/>
        <dbReference type="ChEBI" id="CHEBI:58359"/>
        <dbReference type="ChEBI" id="CHEBI:58437"/>
        <dbReference type="ChEBI" id="CHEBI:456215"/>
        <dbReference type="EC" id="6.3.5.1"/>
    </reaction>
</comment>
<evidence type="ECO:0000256" key="8">
    <source>
        <dbReference type="PIRNR" id="PIRNR006630"/>
    </source>
</evidence>
<dbReference type="PANTHER" id="PTHR23090:SF9">
    <property type="entry name" value="GLUTAMINE-DEPENDENT NAD(+) SYNTHETASE"/>
    <property type="match status" value="1"/>
</dbReference>
<comment type="similarity">
    <text evidence="9">Belongs to the NAD synthetase family.</text>
</comment>
<evidence type="ECO:0000256" key="7">
    <source>
        <dbReference type="HAMAP-Rule" id="MF_02090"/>
    </source>
</evidence>
<proteinExistence type="inferred from homology"/>